<dbReference type="GO" id="GO:0008553">
    <property type="term" value="F:P-type proton-exporting transporter activity"/>
    <property type="evidence" value="ECO:0007669"/>
    <property type="project" value="UniProtKB-UniRule"/>
</dbReference>
<name>A0A0C4EHW3_PUCT1</name>
<dbReference type="InterPro" id="IPR006534">
    <property type="entry name" value="P-type_ATPase_IIIA"/>
</dbReference>
<comment type="similarity">
    <text evidence="3 10">Belongs to the cation transport ATPase (P-type) (TC 3.A.3) family. Type IIIA subfamily.</text>
</comment>
<proteinExistence type="inferred from homology"/>
<reference evidence="12" key="1">
    <citation type="submission" date="2009-11" db="EMBL/GenBank/DDBJ databases">
        <authorList>
            <consortium name="The Broad Institute Genome Sequencing Platform"/>
            <person name="Ward D."/>
            <person name="Feldgarden M."/>
            <person name="Earl A."/>
            <person name="Young S.K."/>
            <person name="Zeng Q."/>
            <person name="Koehrsen M."/>
            <person name="Alvarado L."/>
            <person name="Berlin A."/>
            <person name="Bochicchio J."/>
            <person name="Borenstein D."/>
            <person name="Chapman S.B."/>
            <person name="Chen Z."/>
            <person name="Engels R."/>
            <person name="Freedman E."/>
            <person name="Gellesch M."/>
            <person name="Goldberg J."/>
            <person name="Griggs A."/>
            <person name="Gujja S."/>
            <person name="Heilman E."/>
            <person name="Heiman D."/>
            <person name="Hepburn T."/>
            <person name="Howarth C."/>
            <person name="Jen D."/>
            <person name="Larson L."/>
            <person name="Lewis B."/>
            <person name="Mehta T."/>
            <person name="Park D."/>
            <person name="Pearson M."/>
            <person name="Roberts A."/>
            <person name="Saif S."/>
            <person name="Shea T."/>
            <person name="Shenoy N."/>
            <person name="Sisk P."/>
            <person name="Stolte C."/>
            <person name="Sykes S."/>
            <person name="Thomson T."/>
            <person name="Walk T."/>
            <person name="White J."/>
            <person name="Yandava C."/>
            <person name="Izard J."/>
            <person name="Baranova O.V."/>
            <person name="Blanton J.M."/>
            <person name="Tanner A.C."/>
            <person name="Dewhirst F.E."/>
            <person name="Haas B."/>
            <person name="Nusbaum C."/>
            <person name="Birren B."/>
        </authorList>
    </citation>
    <scope>NUCLEOTIDE SEQUENCE [LARGE SCALE GENOMIC DNA]</scope>
    <source>
        <strain evidence="12">1-1 BBBD Race 1</strain>
    </source>
</reference>
<dbReference type="GO" id="GO:0016887">
    <property type="term" value="F:ATP hydrolysis activity"/>
    <property type="evidence" value="ECO:0007669"/>
    <property type="project" value="InterPro"/>
</dbReference>
<accession>A0A0C4EHW3</accession>
<feature type="transmembrane region" description="Helical" evidence="10">
    <location>
        <begin position="792"/>
        <end position="809"/>
    </location>
</feature>
<dbReference type="SMART" id="SM00831">
    <property type="entry name" value="Cation_ATPase_N"/>
    <property type="match status" value="1"/>
</dbReference>
<evidence type="ECO:0000256" key="5">
    <source>
        <dbReference type="ARBA" id="ARBA00022741"/>
    </source>
</evidence>
<dbReference type="Gene3D" id="1.20.1110.10">
    <property type="entry name" value="Calcium-transporting ATPase, transmembrane domain"/>
    <property type="match status" value="1"/>
</dbReference>
<protein>
    <recommendedName>
        <fullName evidence="10">Plasma membrane ATPase</fullName>
        <ecNumber evidence="10">7.1.2.1</ecNumber>
    </recommendedName>
</protein>
<keyword evidence="10" id="KW-0813">Transport</keyword>
<dbReference type="AlphaFoldDB" id="A0A0C4EHW3"/>
<evidence type="ECO:0000256" key="3">
    <source>
        <dbReference type="ARBA" id="ARBA00008804"/>
    </source>
</evidence>
<evidence type="ECO:0000313" key="14">
    <source>
        <dbReference type="Proteomes" id="UP000005240"/>
    </source>
</evidence>
<dbReference type="SFLD" id="SFLDS00003">
    <property type="entry name" value="Haloacid_Dehalogenase"/>
    <property type="match status" value="1"/>
</dbReference>
<dbReference type="SUPFAM" id="SSF81665">
    <property type="entry name" value="Calcium ATPase, transmembrane domain M"/>
    <property type="match status" value="1"/>
</dbReference>
<dbReference type="STRING" id="630390.A0A0C4EHW3"/>
<feature type="transmembrane region" description="Helical" evidence="10">
    <location>
        <begin position="749"/>
        <end position="772"/>
    </location>
</feature>
<evidence type="ECO:0000256" key="6">
    <source>
        <dbReference type="ARBA" id="ARBA00022840"/>
    </source>
</evidence>
<dbReference type="EMBL" id="ADAS02000008">
    <property type="protein sequence ID" value="OAV98282.1"/>
    <property type="molecule type" value="Genomic_DNA"/>
</dbReference>
<evidence type="ECO:0000256" key="1">
    <source>
        <dbReference type="ARBA" id="ARBA00003417"/>
    </source>
</evidence>
<evidence type="ECO:0000256" key="2">
    <source>
        <dbReference type="ARBA" id="ARBA00004141"/>
    </source>
</evidence>
<keyword evidence="6 10" id="KW-0067">ATP-binding</keyword>
<feature type="transmembrane region" description="Helical" evidence="10">
    <location>
        <begin position="313"/>
        <end position="335"/>
    </location>
</feature>
<dbReference type="Gene3D" id="2.70.150.10">
    <property type="entry name" value="Calcium-transporting ATPase, cytoplasmic transduction domain A"/>
    <property type="match status" value="1"/>
</dbReference>
<reference evidence="12" key="2">
    <citation type="submission" date="2016-05" db="EMBL/GenBank/DDBJ databases">
        <title>Comparative analysis highlights variable genome content of wheat rusts and divergence of the mating loci.</title>
        <authorList>
            <person name="Cuomo C.A."/>
            <person name="Bakkeren G."/>
            <person name="Szabo L."/>
            <person name="Khalil H."/>
            <person name="Joly D."/>
            <person name="Goldberg J."/>
            <person name="Young S."/>
            <person name="Zeng Q."/>
            <person name="Fellers J."/>
        </authorList>
    </citation>
    <scope>NUCLEOTIDE SEQUENCE [LARGE SCALE GENOMIC DNA]</scope>
    <source>
        <strain evidence="12">1-1 BBBD Race 1</strain>
    </source>
</reference>
<feature type="domain" description="Cation-transporting P-type ATPase N-terminal" evidence="11">
    <location>
        <begin position="48"/>
        <end position="120"/>
    </location>
</feature>
<dbReference type="InterPro" id="IPR059000">
    <property type="entry name" value="ATPase_P-type_domA"/>
</dbReference>
<keyword evidence="10" id="KW-0460">Magnesium</keyword>
<dbReference type="Proteomes" id="UP000005240">
    <property type="component" value="Unassembled WGS sequence"/>
</dbReference>
<comment type="function">
    <text evidence="1">The plasma membrane ATPase of plants and fungi is a hydrogen ion pump. The proton gradient it generates drives the active transport of nutrients by H(+)-symport. The resulting external acidification and/or internal alkinization may mediate growth responses.</text>
</comment>
<keyword evidence="10" id="KW-0375">Hydrogen ion transport</keyword>
<dbReference type="OrthoDB" id="2501025at2759"/>
<dbReference type="SUPFAM" id="SSF81653">
    <property type="entry name" value="Calcium ATPase, transduction domain A"/>
    <property type="match status" value="1"/>
</dbReference>
<dbReference type="FunFam" id="3.40.50.1000:FF:000008">
    <property type="entry name" value="Plasma membrane ATPase"/>
    <property type="match status" value="1"/>
</dbReference>
<dbReference type="GO" id="GO:0005886">
    <property type="term" value="C:plasma membrane"/>
    <property type="evidence" value="ECO:0007669"/>
    <property type="project" value="UniProtKB-SubCell"/>
</dbReference>
<comment type="subcellular location">
    <subcellularLocation>
        <location evidence="10">Cell membrane</location>
        <topology evidence="10">Multi-pass membrane protein</topology>
    </subcellularLocation>
    <subcellularLocation>
        <location evidence="2">Membrane</location>
        <topology evidence="2">Multi-pass membrane protein</topology>
    </subcellularLocation>
</comment>
<feature type="transmembrane region" description="Helical" evidence="10">
    <location>
        <begin position="279"/>
        <end position="301"/>
    </location>
</feature>
<dbReference type="VEuPathDB" id="FungiDB:PTTG_00329"/>
<dbReference type="Gene3D" id="3.40.50.1000">
    <property type="entry name" value="HAD superfamily/HAD-like"/>
    <property type="match status" value="1"/>
</dbReference>
<dbReference type="FunFam" id="3.40.1110.10:FF:000005">
    <property type="entry name" value="Plasma membrane ATPase"/>
    <property type="match status" value="1"/>
</dbReference>
<dbReference type="EC" id="7.1.2.1" evidence="10"/>
<sequence>MAESNAAPKAARNFDKTFEEEKAATRCLVDMKTIQLNAEDLYDREKVDLEQVELEDVWQLLQTSENGLDAAEVERRRGIFGPNRLEEKSVNPFLQFLSFMWNPLSWVMEGAAIVSIALSNGENRPPDWQDFVGIMALLLINSGIGYYEERSAGNAVKALMDSLAPKAKARRNGSWSEIDSADLVPGDIVAFKIGDVVPGDCRLYDAINVSIDQAALTGESLPISKSVGDQCFSGSICKQGEAEGIVSATGANTFFGRAATLVGAENDSTGHMQAVLAKIGGFCLVSIGIAIALELIVLYGAFRYSYRRGLDNILVLLIGGIPIAMPTVLSVTLAVGAQQLAKYKAIVTRITAIEELAGVTILCSDKTGTLTTNKLTIDKSTIKTYSDVGPEDVCVLASYASRIENQDAIDGCVVGTVGADVARRGIKLVDFKPFDPVSKRTEITYIDVATGEMRRVTKGMTGKIMDLCTYNKTDEIEHQLEADVEEFARRGLRALAVAYEDVPSGDAEGPGSGFQLIGLLSIFDPPRDDTKQTIDDAVSLGLKVKMVTGDQLAIAKETGRRLGLGDNMFASKVLKEGPPPGSKFSSVDSMILDADGFAGVYPEHKYDIVKRLQSLGHMVAMTGDGANDAPALARANVGIAVEGATDAARGAADIVLTEPGLSTIVHAIRQSRIVFQRMRNYSIYACAVTIRIVVGFAIMAFAFQFDFPPFMVLVIAILNDGTVMTISLDRVLPNNEPDHWDLAEIFTYAVAYGLHLALSTILLFVVIVNTTFLEDNFGLSPLKDANDPQLHMVIYLQVAIISQALIFITRSHSWFFMERPSLALVGAFCIAQTVASLLAVFGTMEFSAVQAIPLSWVGVAWAWNLIWFLPMDLIKFATRAVLKKFRSRQLKPVAVEANTLARQSSVGSLYNNRMSFIQRAEHSQAARRSLHGQVKTSERDLRRFSSAQVVTSGAALKHS</sequence>
<reference evidence="13 14" key="3">
    <citation type="journal article" date="2017" name="G3 (Bethesda)">
        <title>Comparative analysis highlights variable genome content of wheat rusts and divergence of the mating loci.</title>
        <authorList>
            <person name="Cuomo C.A."/>
            <person name="Bakkeren G."/>
            <person name="Khalil H.B."/>
            <person name="Panwar V."/>
            <person name="Joly D."/>
            <person name="Linning R."/>
            <person name="Sakthikumar S."/>
            <person name="Song X."/>
            <person name="Adiconis X."/>
            <person name="Fan L."/>
            <person name="Goldberg J.M."/>
            <person name="Levin J.Z."/>
            <person name="Young S."/>
            <person name="Zeng Q."/>
            <person name="Anikster Y."/>
            <person name="Bruce M."/>
            <person name="Wang M."/>
            <person name="Yin C."/>
            <person name="McCallum B."/>
            <person name="Szabo L.J."/>
            <person name="Hulbert S."/>
            <person name="Chen X."/>
            <person name="Fellers J.P."/>
        </authorList>
    </citation>
    <scope>NUCLEOTIDE SEQUENCE</scope>
    <source>
        <strain evidence="14">Isolate 1-1 / race 1 (BBBD)</strain>
        <strain evidence="13">isolate 1-1 / race 1 (BBBD)</strain>
    </source>
</reference>
<feature type="transmembrane region" description="Helical" evidence="10">
    <location>
        <begin position="821"/>
        <end position="841"/>
    </location>
</feature>
<dbReference type="EnsemblFungi" id="PTTG_00329-t43_1">
    <property type="protein sequence ID" value="PTTG_00329-t43_1-p1"/>
    <property type="gene ID" value="PTTG_00329"/>
</dbReference>
<feature type="transmembrane region" description="Helical" evidence="10">
    <location>
        <begin position="709"/>
        <end position="728"/>
    </location>
</feature>
<evidence type="ECO:0000256" key="4">
    <source>
        <dbReference type="ARBA" id="ARBA00022692"/>
    </source>
</evidence>
<dbReference type="InterPro" id="IPR001757">
    <property type="entry name" value="P_typ_ATPase"/>
</dbReference>
<dbReference type="Gene3D" id="3.40.1110.10">
    <property type="entry name" value="Calcium-transporting ATPase, cytoplasmic domain N"/>
    <property type="match status" value="1"/>
</dbReference>
<dbReference type="FunFam" id="2.70.150.10:FF:000004">
    <property type="entry name" value="Plasma membrane ATPase"/>
    <property type="match status" value="1"/>
</dbReference>
<dbReference type="InterPro" id="IPR018303">
    <property type="entry name" value="ATPase_P-typ_P_site"/>
</dbReference>
<dbReference type="PROSITE" id="PS00154">
    <property type="entry name" value="ATPASE_E1_E2"/>
    <property type="match status" value="1"/>
</dbReference>
<evidence type="ECO:0000313" key="13">
    <source>
        <dbReference type="EnsemblFungi" id="PTTG_00329-t43_1-p1"/>
    </source>
</evidence>
<evidence type="ECO:0000256" key="10">
    <source>
        <dbReference type="RuleBase" id="RU362083"/>
    </source>
</evidence>
<keyword evidence="10" id="KW-0406">Ion transport</keyword>
<dbReference type="InterPro" id="IPR036412">
    <property type="entry name" value="HAD-like_sf"/>
</dbReference>
<gene>
    <name evidence="12" type="ORF">PTTG_00329</name>
</gene>
<dbReference type="Pfam" id="PF00690">
    <property type="entry name" value="Cation_ATPase_N"/>
    <property type="match status" value="1"/>
</dbReference>
<dbReference type="InterPro" id="IPR023299">
    <property type="entry name" value="ATPase_P-typ_cyto_dom_N"/>
</dbReference>
<dbReference type="PANTHER" id="PTHR42861">
    <property type="entry name" value="CALCIUM-TRANSPORTING ATPASE"/>
    <property type="match status" value="1"/>
</dbReference>
<keyword evidence="8 10" id="KW-1133">Transmembrane helix</keyword>
<dbReference type="InterPro" id="IPR008250">
    <property type="entry name" value="ATPase_P-typ_transduc_dom_A_sf"/>
</dbReference>
<dbReference type="PRINTS" id="PR00120">
    <property type="entry name" value="HATPASE"/>
</dbReference>
<evidence type="ECO:0000313" key="12">
    <source>
        <dbReference type="EMBL" id="OAV98282.1"/>
    </source>
</evidence>
<organism evidence="12">
    <name type="scientific">Puccinia triticina (isolate 1-1 / race 1 (BBBD))</name>
    <name type="common">Brown leaf rust fungus</name>
    <dbReference type="NCBI Taxonomy" id="630390"/>
    <lineage>
        <taxon>Eukaryota</taxon>
        <taxon>Fungi</taxon>
        <taxon>Dikarya</taxon>
        <taxon>Basidiomycota</taxon>
        <taxon>Pucciniomycotina</taxon>
        <taxon>Pucciniomycetes</taxon>
        <taxon>Pucciniales</taxon>
        <taxon>Pucciniaceae</taxon>
        <taxon>Puccinia</taxon>
    </lineage>
</organism>
<keyword evidence="5 10" id="KW-0547">Nucleotide-binding</keyword>
<dbReference type="InterPro" id="IPR023214">
    <property type="entry name" value="HAD_sf"/>
</dbReference>
<dbReference type="GO" id="GO:0120029">
    <property type="term" value="P:proton export across plasma membrane"/>
    <property type="evidence" value="ECO:0007669"/>
    <property type="project" value="UniProtKB-UniRule"/>
</dbReference>
<evidence type="ECO:0000256" key="9">
    <source>
        <dbReference type="ARBA" id="ARBA00023136"/>
    </source>
</evidence>
<dbReference type="GO" id="GO:0005524">
    <property type="term" value="F:ATP binding"/>
    <property type="evidence" value="ECO:0007669"/>
    <property type="project" value="UniProtKB-UniRule"/>
</dbReference>
<dbReference type="PRINTS" id="PR00119">
    <property type="entry name" value="CATATPASE"/>
</dbReference>
<evidence type="ECO:0000256" key="7">
    <source>
        <dbReference type="ARBA" id="ARBA00022967"/>
    </source>
</evidence>
<dbReference type="SUPFAM" id="SSF56784">
    <property type="entry name" value="HAD-like"/>
    <property type="match status" value="1"/>
</dbReference>
<evidence type="ECO:0000256" key="8">
    <source>
        <dbReference type="ARBA" id="ARBA00022989"/>
    </source>
</evidence>
<dbReference type="InterPro" id="IPR004014">
    <property type="entry name" value="ATPase_P-typ_cation-transptr_N"/>
</dbReference>
<comment type="catalytic activity">
    <reaction evidence="10">
        <text>ATP + H2O + H(+)(in) = ADP + phosphate + 2 H(+)(out)</text>
        <dbReference type="Rhea" id="RHEA:20852"/>
        <dbReference type="ChEBI" id="CHEBI:15377"/>
        <dbReference type="ChEBI" id="CHEBI:15378"/>
        <dbReference type="ChEBI" id="CHEBI:30616"/>
        <dbReference type="ChEBI" id="CHEBI:43474"/>
        <dbReference type="ChEBI" id="CHEBI:456216"/>
        <dbReference type="EC" id="7.1.2.1"/>
    </reaction>
</comment>
<dbReference type="Pfam" id="PF00702">
    <property type="entry name" value="Hydrolase"/>
    <property type="match status" value="1"/>
</dbReference>
<dbReference type="InterPro" id="IPR023298">
    <property type="entry name" value="ATPase_P-typ_TM_dom_sf"/>
</dbReference>
<dbReference type="NCBIfam" id="TIGR01647">
    <property type="entry name" value="ATPase-IIIA_H"/>
    <property type="match status" value="1"/>
</dbReference>
<reference evidence="13" key="4">
    <citation type="submission" date="2025-05" db="UniProtKB">
        <authorList>
            <consortium name="EnsemblFungi"/>
        </authorList>
    </citation>
    <scope>IDENTIFICATION</scope>
    <source>
        <strain evidence="13">isolate 1-1 / race 1 (BBBD)</strain>
    </source>
</reference>
<dbReference type="NCBIfam" id="TIGR01494">
    <property type="entry name" value="ATPase_P-type"/>
    <property type="match status" value="2"/>
</dbReference>
<dbReference type="CDD" id="cd02076">
    <property type="entry name" value="P-type_ATPase_H"/>
    <property type="match status" value="1"/>
</dbReference>
<keyword evidence="12" id="KW-0378">Hydrolase</keyword>
<dbReference type="OMA" id="KKECAGG"/>
<keyword evidence="7 10" id="KW-1278">Translocase</keyword>
<evidence type="ECO:0000259" key="11">
    <source>
        <dbReference type="SMART" id="SM00831"/>
    </source>
</evidence>
<dbReference type="Pfam" id="PF00122">
    <property type="entry name" value="E1-E2_ATPase"/>
    <property type="match status" value="1"/>
</dbReference>
<dbReference type="SFLD" id="SFLDF00027">
    <property type="entry name" value="p-type_atpase"/>
    <property type="match status" value="1"/>
</dbReference>
<dbReference type="InterPro" id="IPR044492">
    <property type="entry name" value="P_typ_ATPase_HD_dom"/>
</dbReference>
<comment type="caution">
    <text evidence="10">Lacks conserved residue(s) required for the propagation of feature annotation.</text>
</comment>
<feature type="transmembrane region" description="Helical" evidence="10">
    <location>
        <begin position="681"/>
        <end position="703"/>
    </location>
</feature>
<dbReference type="SFLD" id="SFLDG00002">
    <property type="entry name" value="C1.7:_P-type_atpase_like"/>
    <property type="match status" value="1"/>
</dbReference>
<keyword evidence="14" id="KW-1185">Reference proteome</keyword>
<keyword evidence="9 10" id="KW-0472">Membrane</keyword>
<keyword evidence="4 10" id="KW-0812">Transmembrane</keyword>